<dbReference type="EMBL" id="CM018044">
    <property type="protein sequence ID" value="KAA8529707.1"/>
    <property type="molecule type" value="Genomic_DNA"/>
</dbReference>
<protein>
    <submittedName>
        <fullName evidence="4">Uncharacterized protein</fullName>
    </submittedName>
</protein>
<dbReference type="PANTHER" id="PTHR31623">
    <property type="entry name" value="F21J9.9"/>
    <property type="match status" value="1"/>
</dbReference>
<organism evidence="4 5">
    <name type="scientific">Nyssa sinensis</name>
    <dbReference type="NCBI Taxonomy" id="561372"/>
    <lineage>
        <taxon>Eukaryota</taxon>
        <taxon>Viridiplantae</taxon>
        <taxon>Streptophyta</taxon>
        <taxon>Embryophyta</taxon>
        <taxon>Tracheophyta</taxon>
        <taxon>Spermatophyta</taxon>
        <taxon>Magnoliopsida</taxon>
        <taxon>eudicotyledons</taxon>
        <taxon>Gunneridae</taxon>
        <taxon>Pentapetalae</taxon>
        <taxon>asterids</taxon>
        <taxon>Cornales</taxon>
        <taxon>Nyssaceae</taxon>
        <taxon>Nyssa</taxon>
    </lineage>
</organism>
<evidence type="ECO:0000256" key="2">
    <source>
        <dbReference type="ARBA" id="ARBA00022679"/>
    </source>
</evidence>
<reference evidence="4 5" key="1">
    <citation type="submission" date="2019-09" db="EMBL/GenBank/DDBJ databases">
        <title>A chromosome-level genome assembly of the Chinese tupelo Nyssa sinensis.</title>
        <authorList>
            <person name="Yang X."/>
            <person name="Kang M."/>
            <person name="Yang Y."/>
            <person name="Xiong H."/>
            <person name="Wang M."/>
            <person name="Zhang Z."/>
            <person name="Wang Z."/>
            <person name="Wu H."/>
            <person name="Ma T."/>
            <person name="Liu J."/>
            <person name="Xi Z."/>
        </authorList>
    </citation>
    <scope>NUCLEOTIDE SEQUENCE [LARGE SCALE GENOMIC DNA]</scope>
    <source>
        <strain evidence="4">J267</strain>
        <tissue evidence="4">Leaf</tissue>
    </source>
</reference>
<gene>
    <name evidence="4" type="ORF">F0562_034193</name>
</gene>
<keyword evidence="3" id="KW-0012">Acyltransferase</keyword>
<dbReference type="Proteomes" id="UP000325577">
    <property type="component" value="Linkage Group LG20"/>
</dbReference>
<keyword evidence="2" id="KW-0808">Transferase</keyword>
<dbReference type="AlphaFoldDB" id="A0A5J5AJP3"/>
<evidence type="ECO:0000256" key="1">
    <source>
        <dbReference type="ARBA" id="ARBA00009861"/>
    </source>
</evidence>
<evidence type="ECO:0000313" key="4">
    <source>
        <dbReference type="EMBL" id="KAA8529707.1"/>
    </source>
</evidence>
<evidence type="ECO:0000256" key="3">
    <source>
        <dbReference type="ARBA" id="ARBA00023315"/>
    </source>
</evidence>
<evidence type="ECO:0000313" key="5">
    <source>
        <dbReference type="Proteomes" id="UP000325577"/>
    </source>
</evidence>
<name>A0A5J5AJP3_9ASTE</name>
<dbReference type="OrthoDB" id="671439at2759"/>
<dbReference type="Gene3D" id="3.30.559.10">
    <property type="entry name" value="Chloramphenicol acetyltransferase-like domain"/>
    <property type="match status" value="3"/>
</dbReference>
<sequence>MKVEVITIETIKPSCPTPHHLRNYQLSFLDQISPPVFMPLVLFYPLDHGDTKLSNIEKSNQLKTSLAEALTRFYPLAGRVIGNLSINCNDDGVPFIEARANCQLSEVLCNPIPGELNKFIPYELDDVRDLLMVIQVTFFDCGGMAVSLGISHKVADALSFFMFLNCWAATARGDTDLPCPQFESATLFPPVNFTDFKPSTGIVKEKIMTKRFVFTASKISAIRDKYSDNTNADYPRRPTRIEALSAFIWSRFMASTQAKLSDSNKIYTVLHAVNLRTRMDPPLPEYYFGNVSRLAIAVPSMDRADKEDCFGIVKNMRDEIRKINGDYVKELRQGDKHLNFIKSRAESLTKGEIISFSFTSLCRFPLYEADFGWGKPVWVGSASLKFKNLVVFMDTPLGDEIEAWVNLKGEDMAKFEIDKELVAFVSPTPGPRIDYPRCPTRIEALSAFIWSCFMAFTQAKLSDSNKIYTVLHAVNLRTRIDPPLPGYYFGNVSWLAIVVPSMESADKEDCYGIVKNMRDEIRKVNGDYVKELRQGDKHLNFIKNKAESLTKGEIISFSFTSLCRFPLYEVDFGWGKPVWVGSASLKFKNLVVFMDTPMGDEIEAWVNLKGEDMAKFEVDKELVAFVSPTPGPRICGF</sequence>
<proteinExistence type="inferred from homology"/>
<keyword evidence="5" id="KW-1185">Reference proteome</keyword>
<dbReference type="GO" id="GO:0016746">
    <property type="term" value="F:acyltransferase activity"/>
    <property type="evidence" value="ECO:0007669"/>
    <property type="project" value="UniProtKB-KW"/>
</dbReference>
<dbReference type="PANTHER" id="PTHR31623:SF17">
    <property type="entry name" value="F21J9.9"/>
    <property type="match status" value="1"/>
</dbReference>
<dbReference type="InterPro" id="IPR023213">
    <property type="entry name" value="CAT-like_dom_sf"/>
</dbReference>
<comment type="similarity">
    <text evidence="1">Belongs to the plant acyltransferase family.</text>
</comment>
<dbReference type="Pfam" id="PF02458">
    <property type="entry name" value="Transferase"/>
    <property type="match status" value="2"/>
</dbReference>
<accession>A0A5J5AJP3</accession>